<keyword evidence="7" id="KW-0732">Signal</keyword>
<feature type="domain" description="Ig-like" evidence="8">
    <location>
        <begin position="20"/>
        <end position="153"/>
    </location>
</feature>
<dbReference type="InterPro" id="IPR003599">
    <property type="entry name" value="Ig_sub"/>
</dbReference>
<feature type="signal peptide" evidence="7">
    <location>
        <begin position="1"/>
        <end position="19"/>
    </location>
</feature>
<evidence type="ECO:0000313" key="10">
    <source>
        <dbReference type="EMBL" id="EFA06826.2"/>
    </source>
</evidence>
<dbReference type="InterPro" id="IPR036116">
    <property type="entry name" value="FN3_sf"/>
</dbReference>
<dbReference type="SMART" id="SM00408">
    <property type="entry name" value="IGc2"/>
    <property type="match status" value="4"/>
</dbReference>
<dbReference type="InterPro" id="IPR013783">
    <property type="entry name" value="Ig-like_fold"/>
</dbReference>
<name>D6WPK9_TRICA</name>
<dbReference type="SMART" id="SM00060">
    <property type="entry name" value="FN3"/>
    <property type="match status" value="1"/>
</dbReference>
<dbReference type="InterPro" id="IPR007110">
    <property type="entry name" value="Ig-like_dom"/>
</dbReference>
<dbReference type="KEGG" id="tca:663236"/>
<dbReference type="HOGENOM" id="CLU_005939_1_0_1"/>
<gene>
    <name evidence="10" type="primary">AUGUSTUS-3.0.2_09768</name>
    <name evidence="10" type="ORF">TcasGA2_TC009768</name>
</gene>
<dbReference type="SMART" id="SM00409">
    <property type="entry name" value="IG"/>
    <property type="match status" value="5"/>
</dbReference>
<dbReference type="OrthoDB" id="6431884at2759"/>
<dbReference type="InterPro" id="IPR013162">
    <property type="entry name" value="CD80_C2-set"/>
</dbReference>
<dbReference type="Proteomes" id="UP000007266">
    <property type="component" value="Linkage group 7"/>
</dbReference>
<evidence type="ECO:0000256" key="4">
    <source>
        <dbReference type="ARBA" id="ARBA00023136"/>
    </source>
</evidence>
<evidence type="ECO:0000256" key="5">
    <source>
        <dbReference type="ARBA" id="ARBA00023157"/>
    </source>
</evidence>
<dbReference type="Pfam" id="PF00047">
    <property type="entry name" value="ig"/>
    <property type="match status" value="1"/>
</dbReference>
<dbReference type="SUPFAM" id="SSF48726">
    <property type="entry name" value="Immunoglobulin"/>
    <property type="match status" value="5"/>
</dbReference>
<feature type="chain" id="PRO_5007310790" evidence="7">
    <location>
        <begin position="20"/>
        <end position="848"/>
    </location>
</feature>
<dbReference type="STRING" id="7070.D6WPK9"/>
<dbReference type="eggNOG" id="KOG3515">
    <property type="taxonomic scope" value="Eukaryota"/>
</dbReference>
<dbReference type="InterPro" id="IPR003598">
    <property type="entry name" value="Ig_sub2"/>
</dbReference>
<organism evidence="10 11">
    <name type="scientific">Tribolium castaneum</name>
    <name type="common">Red flour beetle</name>
    <dbReference type="NCBI Taxonomy" id="7070"/>
    <lineage>
        <taxon>Eukaryota</taxon>
        <taxon>Metazoa</taxon>
        <taxon>Ecdysozoa</taxon>
        <taxon>Arthropoda</taxon>
        <taxon>Hexapoda</taxon>
        <taxon>Insecta</taxon>
        <taxon>Pterygota</taxon>
        <taxon>Neoptera</taxon>
        <taxon>Endopterygota</taxon>
        <taxon>Coleoptera</taxon>
        <taxon>Polyphaga</taxon>
        <taxon>Cucujiformia</taxon>
        <taxon>Tenebrionidae</taxon>
        <taxon>Tenebrionidae incertae sedis</taxon>
        <taxon>Tribolium</taxon>
    </lineage>
</organism>
<reference evidence="10 11" key="2">
    <citation type="journal article" date="2010" name="Nucleic Acids Res.">
        <title>BeetleBase in 2010: revisions to provide comprehensive genomic information for Tribolium castaneum.</title>
        <authorList>
            <person name="Kim H.S."/>
            <person name="Murphy T."/>
            <person name="Xia J."/>
            <person name="Caragea D."/>
            <person name="Park Y."/>
            <person name="Beeman R.W."/>
            <person name="Lorenzen M.D."/>
            <person name="Butcher S."/>
            <person name="Manak J.R."/>
            <person name="Brown S.J."/>
        </authorList>
    </citation>
    <scope>GENOME REANNOTATION</scope>
    <source>
        <strain evidence="10 11">Georgia GA2</strain>
    </source>
</reference>
<protein>
    <submittedName>
        <fullName evidence="10">Neural cell adhesion molecule 1-like Protein</fullName>
    </submittedName>
</protein>
<keyword evidence="11" id="KW-1185">Reference proteome</keyword>
<keyword evidence="3 6" id="KW-1133">Transmembrane helix</keyword>
<dbReference type="Pfam" id="PF13927">
    <property type="entry name" value="Ig_3"/>
    <property type="match status" value="2"/>
</dbReference>
<proteinExistence type="predicted"/>
<evidence type="ECO:0000256" key="6">
    <source>
        <dbReference type="SAM" id="Phobius"/>
    </source>
</evidence>
<feature type="domain" description="Ig-like" evidence="8">
    <location>
        <begin position="459"/>
        <end position="534"/>
    </location>
</feature>
<dbReference type="OMA" id="TISCWGK"/>
<feature type="domain" description="Ig-like" evidence="8">
    <location>
        <begin position="158"/>
        <end position="255"/>
    </location>
</feature>
<dbReference type="PANTHER" id="PTHR23278:SF28">
    <property type="entry name" value="SIDESTEP IV, ISOFORM C"/>
    <property type="match status" value="1"/>
</dbReference>
<evidence type="ECO:0000256" key="2">
    <source>
        <dbReference type="ARBA" id="ARBA00022692"/>
    </source>
</evidence>
<dbReference type="EMBL" id="KQ971354">
    <property type="protein sequence ID" value="EFA06826.2"/>
    <property type="molecule type" value="Genomic_DNA"/>
</dbReference>
<reference evidence="10 11" key="1">
    <citation type="journal article" date="2008" name="Nature">
        <title>The genome of the model beetle and pest Tribolium castaneum.</title>
        <authorList>
            <consortium name="Tribolium Genome Sequencing Consortium"/>
            <person name="Richards S."/>
            <person name="Gibbs R.A."/>
            <person name="Weinstock G.M."/>
            <person name="Brown S.J."/>
            <person name="Denell R."/>
            <person name="Beeman R.W."/>
            <person name="Gibbs R."/>
            <person name="Beeman R.W."/>
            <person name="Brown S.J."/>
            <person name="Bucher G."/>
            <person name="Friedrich M."/>
            <person name="Grimmelikhuijzen C.J."/>
            <person name="Klingler M."/>
            <person name="Lorenzen M."/>
            <person name="Richards S."/>
            <person name="Roth S."/>
            <person name="Schroder R."/>
            <person name="Tautz D."/>
            <person name="Zdobnov E.M."/>
            <person name="Muzny D."/>
            <person name="Gibbs R.A."/>
            <person name="Weinstock G.M."/>
            <person name="Attaway T."/>
            <person name="Bell S."/>
            <person name="Buhay C.J."/>
            <person name="Chandrabose M.N."/>
            <person name="Chavez D."/>
            <person name="Clerk-Blankenburg K.P."/>
            <person name="Cree A."/>
            <person name="Dao M."/>
            <person name="Davis C."/>
            <person name="Chacko J."/>
            <person name="Dinh H."/>
            <person name="Dugan-Rocha S."/>
            <person name="Fowler G."/>
            <person name="Garner T.T."/>
            <person name="Garnes J."/>
            <person name="Gnirke A."/>
            <person name="Hawes A."/>
            <person name="Hernandez J."/>
            <person name="Hines S."/>
            <person name="Holder M."/>
            <person name="Hume J."/>
            <person name="Jhangiani S.N."/>
            <person name="Joshi V."/>
            <person name="Khan Z.M."/>
            <person name="Jackson L."/>
            <person name="Kovar C."/>
            <person name="Kowis A."/>
            <person name="Lee S."/>
            <person name="Lewis L.R."/>
            <person name="Margolis J."/>
            <person name="Morgan M."/>
            <person name="Nazareth L.V."/>
            <person name="Nguyen N."/>
            <person name="Okwuonu G."/>
            <person name="Parker D."/>
            <person name="Richards S."/>
            <person name="Ruiz S.J."/>
            <person name="Santibanez J."/>
            <person name="Savard J."/>
            <person name="Scherer S.E."/>
            <person name="Schneider B."/>
            <person name="Sodergren E."/>
            <person name="Tautz D."/>
            <person name="Vattahil S."/>
            <person name="Villasana D."/>
            <person name="White C.S."/>
            <person name="Wright R."/>
            <person name="Park Y."/>
            <person name="Beeman R.W."/>
            <person name="Lord J."/>
            <person name="Oppert B."/>
            <person name="Lorenzen M."/>
            <person name="Brown S."/>
            <person name="Wang L."/>
            <person name="Savard J."/>
            <person name="Tautz D."/>
            <person name="Richards S."/>
            <person name="Weinstock G."/>
            <person name="Gibbs R.A."/>
            <person name="Liu Y."/>
            <person name="Worley K."/>
            <person name="Weinstock G."/>
            <person name="Elsik C.G."/>
            <person name="Reese J.T."/>
            <person name="Elhaik E."/>
            <person name="Landan G."/>
            <person name="Graur D."/>
            <person name="Arensburger P."/>
            <person name="Atkinson P."/>
            <person name="Beeman R.W."/>
            <person name="Beidler J."/>
            <person name="Brown S.J."/>
            <person name="Demuth J.P."/>
            <person name="Drury D.W."/>
            <person name="Du Y.Z."/>
            <person name="Fujiwara H."/>
            <person name="Lorenzen M."/>
            <person name="Maselli V."/>
            <person name="Osanai M."/>
            <person name="Park Y."/>
            <person name="Robertson H.M."/>
            <person name="Tu Z."/>
            <person name="Wang J.J."/>
            <person name="Wang S."/>
            <person name="Richards S."/>
            <person name="Song H."/>
            <person name="Zhang L."/>
            <person name="Sodergren E."/>
            <person name="Werner D."/>
            <person name="Stanke M."/>
            <person name="Morgenstern B."/>
            <person name="Solovyev V."/>
            <person name="Kosarev P."/>
            <person name="Brown G."/>
            <person name="Chen H.C."/>
            <person name="Ermolaeva O."/>
            <person name="Hlavina W."/>
            <person name="Kapustin Y."/>
            <person name="Kiryutin B."/>
            <person name="Kitts P."/>
            <person name="Maglott D."/>
            <person name="Pruitt K."/>
            <person name="Sapojnikov V."/>
            <person name="Souvorov A."/>
            <person name="Mackey A.J."/>
            <person name="Waterhouse R.M."/>
            <person name="Wyder S."/>
            <person name="Zdobnov E.M."/>
            <person name="Zdobnov E.M."/>
            <person name="Wyder S."/>
            <person name="Kriventseva E.V."/>
            <person name="Kadowaki T."/>
            <person name="Bork P."/>
            <person name="Aranda M."/>
            <person name="Bao R."/>
            <person name="Beermann A."/>
            <person name="Berns N."/>
            <person name="Bolognesi R."/>
            <person name="Bonneton F."/>
            <person name="Bopp D."/>
            <person name="Brown S.J."/>
            <person name="Bucher G."/>
            <person name="Butts T."/>
            <person name="Chaumot A."/>
            <person name="Denell R.E."/>
            <person name="Ferrier D.E."/>
            <person name="Friedrich M."/>
            <person name="Gordon C.M."/>
            <person name="Jindra M."/>
            <person name="Klingler M."/>
            <person name="Lan Q."/>
            <person name="Lattorff H.M."/>
            <person name="Laudet V."/>
            <person name="von Levetsow C."/>
            <person name="Liu Z."/>
            <person name="Lutz R."/>
            <person name="Lynch J.A."/>
            <person name="da Fonseca R.N."/>
            <person name="Posnien N."/>
            <person name="Reuter R."/>
            <person name="Roth S."/>
            <person name="Savard J."/>
            <person name="Schinko J.B."/>
            <person name="Schmitt C."/>
            <person name="Schoppmeier M."/>
            <person name="Schroder R."/>
            <person name="Shippy T.D."/>
            <person name="Simonnet F."/>
            <person name="Marques-Souza H."/>
            <person name="Tautz D."/>
            <person name="Tomoyasu Y."/>
            <person name="Trauner J."/>
            <person name="Van der Zee M."/>
            <person name="Vervoort M."/>
            <person name="Wittkopp N."/>
            <person name="Wimmer E.A."/>
            <person name="Yang X."/>
            <person name="Jones A.K."/>
            <person name="Sattelle D.B."/>
            <person name="Ebert P.R."/>
            <person name="Nelson D."/>
            <person name="Scott J.G."/>
            <person name="Beeman R.W."/>
            <person name="Muthukrishnan S."/>
            <person name="Kramer K.J."/>
            <person name="Arakane Y."/>
            <person name="Beeman R.W."/>
            <person name="Zhu Q."/>
            <person name="Hogenkamp D."/>
            <person name="Dixit R."/>
            <person name="Oppert B."/>
            <person name="Jiang H."/>
            <person name="Zou Z."/>
            <person name="Marshall J."/>
            <person name="Elpidina E."/>
            <person name="Vinokurov K."/>
            <person name="Oppert C."/>
            <person name="Zou Z."/>
            <person name="Evans J."/>
            <person name="Lu Z."/>
            <person name="Zhao P."/>
            <person name="Sumathipala N."/>
            <person name="Altincicek B."/>
            <person name="Vilcinskas A."/>
            <person name="Williams M."/>
            <person name="Hultmark D."/>
            <person name="Hetru C."/>
            <person name="Jiang H."/>
            <person name="Grimmelikhuijzen C.J."/>
            <person name="Hauser F."/>
            <person name="Cazzamali G."/>
            <person name="Williamson M."/>
            <person name="Park Y."/>
            <person name="Li B."/>
            <person name="Tanaka Y."/>
            <person name="Predel R."/>
            <person name="Neupert S."/>
            <person name="Schachtner J."/>
            <person name="Verleyen P."/>
            <person name="Raible F."/>
            <person name="Bork P."/>
            <person name="Friedrich M."/>
            <person name="Walden K.K."/>
            <person name="Robertson H.M."/>
            <person name="Angeli S."/>
            <person name="Foret S."/>
            <person name="Bucher G."/>
            <person name="Schuetz S."/>
            <person name="Maleszka R."/>
            <person name="Wimmer E.A."/>
            <person name="Beeman R.W."/>
            <person name="Lorenzen M."/>
            <person name="Tomoyasu Y."/>
            <person name="Miller S.C."/>
            <person name="Grossmann D."/>
            <person name="Bucher G."/>
        </authorList>
    </citation>
    <scope>NUCLEOTIDE SEQUENCE [LARGE SCALE GENOMIC DNA]</scope>
    <source>
        <strain evidence="10 11">Georgia GA2</strain>
    </source>
</reference>
<dbReference type="Gene3D" id="2.60.40.10">
    <property type="entry name" value="Immunoglobulins"/>
    <property type="match status" value="6"/>
</dbReference>
<dbReference type="CDD" id="cd00096">
    <property type="entry name" value="Ig"/>
    <property type="match status" value="1"/>
</dbReference>
<evidence type="ECO:0000259" key="8">
    <source>
        <dbReference type="PROSITE" id="PS50835"/>
    </source>
</evidence>
<comment type="subcellular location">
    <subcellularLocation>
        <location evidence="1">Membrane</location>
        <topology evidence="1">Single-pass membrane protein</topology>
    </subcellularLocation>
</comment>
<keyword evidence="5" id="KW-1015">Disulfide bond</keyword>
<dbReference type="InParanoid" id="D6WPK9"/>
<feature type="transmembrane region" description="Helical" evidence="6">
    <location>
        <begin position="666"/>
        <end position="689"/>
    </location>
</feature>
<evidence type="ECO:0000313" key="11">
    <source>
        <dbReference type="Proteomes" id="UP000007266"/>
    </source>
</evidence>
<dbReference type="InterPro" id="IPR036179">
    <property type="entry name" value="Ig-like_dom_sf"/>
</dbReference>
<evidence type="ECO:0000256" key="3">
    <source>
        <dbReference type="ARBA" id="ARBA00022989"/>
    </source>
</evidence>
<dbReference type="InterPro" id="IPR013106">
    <property type="entry name" value="Ig_V-set"/>
</dbReference>
<evidence type="ECO:0000259" key="9">
    <source>
        <dbReference type="PROSITE" id="PS50853"/>
    </source>
</evidence>
<dbReference type="InterPro" id="IPR003961">
    <property type="entry name" value="FN3_dom"/>
</dbReference>
<dbReference type="Pfam" id="PF08205">
    <property type="entry name" value="C2-set_2"/>
    <property type="match status" value="1"/>
</dbReference>
<dbReference type="PROSITE" id="PS50853">
    <property type="entry name" value="FN3"/>
    <property type="match status" value="1"/>
</dbReference>
<keyword evidence="4 6" id="KW-0472">Membrane</keyword>
<feature type="domain" description="Ig-like" evidence="8">
    <location>
        <begin position="263"/>
        <end position="357"/>
    </location>
</feature>
<feature type="domain" description="Fibronectin type-III" evidence="9">
    <location>
        <begin position="556"/>
        <end position="651"/>
    </location>
</feature>
<dbReference type="PANTHER" id="PTHR23278">
    <property type="entry name" value="SIDESTEP PROTEIN"/>
    <property type="match status" value="1"/>
</dbReference>
<evidence type="ECO:0000256" key="1">
    <source>
        <dbReference type="ARBA" id="ARBA00004167"/>
    </source>
</evidence>
<sequence>MIVFMGLIWRILAIYLVTAPQVSPIFNGLEDTSTPNDLDKPVPMVEVQGVLNKKKGLPCDITPKERDDAVAMVLWFKETIGEPLYSFDVRARQFSQAKYWSSPHVFGDRAYFRHTTSPATLEIASIQLSDEGIYRCRVDFKNSPTRNSKVNFTVIVPPEKIHIYDDKRVDKTILLGPYNEGSDVNLLCEVKGGRPRPKVTWFLENTVIDDSYEIRSDGIAVNHLTFPNVGRQHLHARLICQASNNNLVPPETRVAVLDINLKPQTVNILTKEKQVSAGKRYEVECRTSGSRPDAVITWWKGSRPVRKLAKNFSEQNNQSLSILTFVPVIDDDGKYLTCRAENPSIPESALEDKWRLNVHYTPVVTLKMGSTLNPDDIKEGDDVYFECNIRANPKAYKLSWFHDGVEIFQNVTAGVIMSDQSLVLQSVTRATGGAYTCMATNVEGKSTSNAVQLVVRYAPVCKQDREELYGALKQETVTLRCQVDANPAIVTFHWTFNNSGDLTEVPANRFTNELSSSRLNYTPVSDLDYGTLLCWGDNDVGHQKVPCVFQVVIAGRPSQLQNCTVSNQSSDSLQVDCTEGFDGGLPQNFFMEILELPALRSRLNVTSYRTPPTFFADGLDPGVSYRIMLYAVNAKGRSEATIIDPVTFKGVAKLQGSTASMPVSPLIMGLLGTAGVLAAGVCLVLAALCRRHYSRPCSRPEGGTKHVPMEAVIAADDLIVDGSVTGVRTPATPDAAITAEAVRNGTSIEATDPDIIRNQYERRPTLGFMKVYEPPGSREEEDVEDEGEEYDFRHVAKETHIPNQTVYRSLQRPGRNPANPIPGTQTLTHKYRGPEVITTSNRIQESCI</sequence>
<evidence type="ECO:0000256" key="7">
    <source>
        <dbReference type="SAM" id="SignalP"/>
    </source>
</evidence>
<dbReference type="Pfam" id="PF07686">
    <property type="entry name" value="V-set"/>
    <property type="match status" value="1"/>
</dbReference>
<feature type="domain" description="Ig-like" evidence="8">
    <location>
        <begin position="362"/>
        <end position="452"/>
    </location>
</feature>
<dbReference type="InterPro" id="IPR013151">
    <property type="entry name" value="Immunoglobulin_dom"/>
</dbReference>
<accession>D6WPK9</accession>
<dbReference type="GO" id="GO:0016020">
    <property type="term" value="C:membrane"/>
    <property type="evidence" value="ECO:0007669"/>
    <property type="project" value="UniProtKB-SubCell"/>
</dbReference>
<dbReference type="SUPFAM" id="SSF49265">
    <property type="entry name" value="Fibronectin type III"/>
    <property type="match status" value="1"/>
</dbReference>
<keyword evidence="2 6" id="KW-0812">Transmembrane</keyword>
<dbReference type="AlphaFoldDB" id="D6WPK9"/>
<dbReference type="PROSITE" id="PS50835">
    <property type="entry name" value="IG_LIKE"/>
    <property type="match status" value="5"/>
</dbReference>
<dbReference type="CDD" id="cd00063">
    <property type="entry name" value="FN3"/>
    <property type="match status" value="1"/>
</dbReference>